<dbReference type="NCBIfam" id="TIGR04294">
    <property type="entry name" value="pre_pil_HX9DG"/>
    <property type="match status" value="1"/>
</dbReference>
<dbReference type="InterPro" id="IPR011453">
    <property type="entry name" value="DUF1559"/>
</dbReference>
<dbReference type="RefSeq" id="WP_145223985.1">
    <property type="nucleotide sequence ID" value="NZ_CP036343.1"/>
</dbReference>
<feature type="region of interest" description="Disordered" evidence="1">
    <location>
        <begin position="76"/>
        <end position="97"/>
    </location>
</feature>
<evidence type="ECO:0000313" key="5">
    <source>
        <dbReference type="EMBL" id="QDT88858.1"/>
    </source>
</evidence>
<dbReference type="InterPro" id="IPR027558">
    <property type="entry name" value="Pre_pil_HX9DG_C"/>
</dbReference>
<proteinExistence type="predicted"/>
<name>A0A517V776_9PLAN</name>
<dbReference type="Pfam" id="PF07596">
    <property type="entry name" value="SBP_bac_10"/>
    <property type="match status" value="1"/>
</dbReference>
<feature type="domain" description="DUF1559" evidence="4">
    <location>
        <begin position="705"/>
        <end position="875"/>
    </location>
</feature>
<protein>
    <submittedName>
        <fullName evidence="5">BlaR1 peptidase M56</fullName>
    </submittedName>
</protein>
<reference evidence="5 6" key="1">
    <citation type="submission" date="2019-02" db="EMBL/GenBank/DDBJ databases">
        <title>Deep-cultivation of Planctomycetes and their phenomic and genomic characterization uncovers novel biology.</title>
        <authorList>
            <person name="Wiegand S."/>
            <person name="Jogler M."/>
            <person name="Boedeker C."/>
            <person name="Pinto D."/>
            <person name="Vollmers J."/>
            <person name="Rivas-Marin E."/>
            <person name="Kohn T."/>
            <person name="Peeters S.H."/>
            <person name="Heuer A."/>
            <person name="Rast P."/>
            <person name="Oberbeckmann S."/>
            <person name="Bunk B."/>
            <person name="Jeske O."/>
            <person name="Meyerdierks A."/>
            <person name="Storesund J.E."/>
            <person name="Kallscheuer N."/>
            <person name="Luecker S."/>
            <person name="Lage O.M."/>
            <person name="Pohl T."/>
            <person name="Merkel B.J."/>
            <person name="Hornburger P."/>
            <person name="Mueller R.-W."/>
            <person name="Bruemmer F."/>
            <person name="Labrenz M."/>
            <person name="Spormann A.M."/>
            <person name="Op den Camp H."/>
            <person name="Overmann J."/>
            <person name="Amann R."/>
            <person name="Jetten M.S.M."/>
            <person name="Mascher T."/>
            <person name="Medema M.H."/>
            <person name="Devos D.P."/>
            <person name="Kaster A.-K."/>
            <person name="Ovreas L."/>
            <person name="Rohde M."/>
            <person name="Galperin M.Y."/>
            <person name="Jogler C."/>
        </authorList>
    </citation>
    <scope>NUCLEOTIDE SEQUENCE [LARGE SCALE GENOMIC DNA]</scope>
    <source>
        <strain evidence="5 6">Pan161</strain>
    </source>
</reference>
<evidence type="ECO:0000256" key="2">
    <source>
        <dbReference type="SAM" id="Phobius"/>
    </source>
</evidence>
<keyword evidence="2" id="KW-0472">Membrane</keyword>
<dbReference type="PANTHER" id="PTHR34978">
    <property type="entry name" value="POSSIBLE SENSOR-TRANSDUCER PROTEIN BLAR"/>
    <property type="match status" value="1"/>
</dbReference>
<evidence type="ECO:0000313" key="6">
    <source>
        <dbReference type="Proteomes" id="UP000316855"/>
    </source>
</evidence>
<dbReference type="OrthoDB" id="285651at2"/>
<dbReference type="Pfam" id="PF05569">
    <property type="entry name" value="Peptidase_M56"/>
    <property type="match status" value="1"/>
</dbReference>
<dbReference type="CDD" id="cd07341">
    <property type="entry name" value="M56_BlaR1_MecR1_like"/>
    <property type="match status" value="1"/>
</dbReference>
<dbReference type="InterPro" id="IPR052173">
    <property type="entry name" value="Beta-lactam_resp_regulator"/>
</dbReference>
<evidence type="ECO:0000256" key="1">
    <source>
        <dbReference type="SAM" id="MobiDB-lite"/>
    </source>
</evidence>
<feature type="domain" description="Peptidase M56" evidence="3">
    <location>
        <begin position="130"/>
        <end position="282"/>
    </location>
</feature>
<organism evidence="5 6">
    <name type="scientific">Gimesia algae</name>
    <dbReference type="NCBI Taxonomy" id="2527971"/>
    <lineage>
        <taxon>Bacteria</taxon>
        <taxon>Pseudomonadati</taxon>
        <taxon>Planctomycetota</taxon>
        <taxon>Planctomycetia</taxon>
        <taxon>Planctomycetales</taxon>
        <taxon>Planctomycetaceae</taxon>
        <taxon>Gimesia</taxon>
    </lineage>
</organism>
<evidence type="ECO:0000259" key="4">
    <source>
        <dbReference type="Pfam" id="PF07596"/>
    </source>
</evidence>
<gene>
    <name evidence="5" type="ORF">Pan161_04770</name>
</gene>
<evidence type="ECO:0000259" key="3">
    <source>
        <dbReference type="Pfam" id="PF05569"/>
    </source>
</evidence>
<dbReference type="InterPro" id="IPR008756">
    <property type="entry name" value="Peptidase_M56"/>
</dbReference>
<accession>A0A517V776</accession>
<dbReference type="AlphaFoldDB" id="A0A517V776"/>
<feature type="transmembrane region" description="Helical" evidence="2">
    <location>
        <begin position="39"/>
        <end position="59"/>
    </location>
</feature>
<keyword evidence="6" id="KW-1185">Reference proteome</keyword>
<feature type="transmembrane region" description="Helical" evidence="2">
    <location>
        <begin position="6"/>
        <end position="27"/>
    </location>
</feature>
<dbReference type="EMBL" id="CP036343">
    <property type="protein sequence ID" value="QDT88858.1"/>
    <property type="molecule type" value="Genomic_DNA"/>
</dbReference>
<dbReference type="PANTHER" id="PTHR34978:SF3">
    <property type="entry name" value="SLR0241 PROTEIN"/>
    <property type="match status" value="1"/>
</dbReference>
<dbReference type="KEGG" id="gax:Pan161_04770"/>
<feature type="transmembrane region" description="Helical" evidence="2">
    <location>
        <begin position="135"/>
        <end position="158"/>
    </location>
</feature>
<dbReference type="Proteomes" id="UP000316855">
    <property type="component" value="Chromosome"/>
</dbReference>
<dbReference type="Gene3D" id="3.30.2010.10">
    <property type="entry name" value="Metalloproteases ('zincins'), catalytic domain"/>
    <property type="match status" value="1"/>
</dbReference>
<feature type="transmembrane region" description="Helical" evidence="2">
    <location>
        <begin position="339"/>
        <end position="358"/>
    </location>
</feature>
<feature type="compositionally biased region" description="Polar residues" evidence="1">
    <location>
        <begin position="78"/>
        <end position="92"/>
    </location>
</feature>
<keyword evidence="2" id="KW-1133">Transmembrane helix</keyword>
<keyword evidence="2" id="KW-0812">Transmembrane</keyword>
<sequence length="939" mass="104977">MHTFGISLLWLGLQVTIVAIATIIVYSSTKHFGPRTRSFVLSSSIGMTLLLALLAFSPWPRWQADWNTKTIVEKTEHINQTSSPPKTSTQEAKSPFMERPRLESEWGTVWDGFLKGLKQEPAINQTNSIPTPAGLVGWLFAGGFLIAIIRFLIGFVSVKHMVRQSNSLNGSTAEETLDILAAEQQLTRPLRLLEHGQLTTAAVIGWWRPKILLPTAWHQWSQEQLRAVLAHELAHIEQNDYLTILGAELSRSLYFYHPLIHWLVSRLRLEQELTADEAAAETSGGAGPYLVVLAEMAVSQTPHRLTGPARAFLPTHSTFMRRIEMLKQKRSLKTVISHPVRAMVICSMLATGLLAAGFRGQQSSLAQQTAAKSFAQPAEGPDNLNQSLRGQHEAFKINAVPNDALGVLALRPAELLSQQALQYAKALMLQAEKENSRLYPLRIPLTEIKTLTVIFLAPEPGIPHSQLLNYATVIETTKDVDLKQVAVDFSGGKLSSRDGVHYLQDKINSGARLAILNKREMLHTENEKILRQILDVRKNEQSGRWAEQWKPIEKNSIAALFNLRHLRELVWKNQWKVDFNESVWKASLAPVWENTDVITLGANVSDKTSLQATLYQQQDGKQILKTLDAAHILGANLLQQHEQQILLQKQREQLVKLPLVKLALQLVNSIQFEQMNENVSLTASMSDLSVLTESTAIFVPAMIEARQAALRLESMRKLKRLVYAMHLYHDKHHHFPPAVVMGPDGKTPHNWRVALLPYLDENELYKEYRLDEPWDSEHNKKVLEKMPTVFKNPNENRPGYYTSYLAVVGPNTVFAKPTRNAAGALGGEFGISSGLDGEIGFNSRPEGKQEPVAGVRLRGITDGTSNTIAIVEARREIPWTKPEDISFDGEKLPELGGFYAGGFNVGLCDGAVRFLPDQIDPKTLKNLLLINDGNVVEFP</sequence>